<evidence type="ECO:0000313" key="2">
    <source>
        <dbReference type="Proteomes" id="UP001597206"/>
    </source>
</evidence>
<proteinExistence type="predicted"/>
<dbReference type="Proteomes" id="UP001597206">
    <property type="component" value="Unassembled WGS sequence"/>
</dbReference>
<dbReference type="EMBL" id="JBHTLN010000007">
    <property type="protein sequence ID" value="MFD1123554.1"/>
    <property type="molecule type" value="Genomic_DNA"/>
</dbReference>
<name>A0ABW3PCX1_9PROT</name>
<evidence type="ECO:0000313" key="1">
    <source>
        <dbReference type="EMBL" id="MFD1123554.1"/>
    </source>
</evidence>
<organism evidence="1 2">
    <name type="scientific">Methylophilus flavus</name>
    <dbReference type="NCBI Taxonomy" id="640084"/>
    <lineage>
        <taxon>Bacteria</taxon>
        <taxon>Pseudomonadati</taxon>
        <taxon>Pseudomonadota</taxon>
        <taxon>Betaproteobacteria</taxon>
        <taxon>Nitrosomonadales</taxon>
        <taxon>Methylophilaceae</taxon>
        <taxon>Methylophilus</taxon>
    </lineage>
</organism>
<gene>
    <name evidence="1" type="ORF">ACFQ2T_13650</name>
</gene>
<protein>
    <submittedName>
        <fullName evidence="1">Uncharacterized protein</fullName>
    </submittedName>
</protein>
<reference evidence="2" key="1">
    <citation type="journal article" date="2019" name="Int. J. Syst. Evol. Microbiol.">
        <title>The Global Catalogue of Microorganisms (GCM) 10K type strain sequencing project: providing services to taxonomists for standard genome sequencing and annotation.</title>
        <authorList>
            <consortium name="The Broad Institute Genomics Platform"/>
            <consortium name="The Broad Institute Genome Sequencing Center for Infectious Disease"/>
            <person name="Wu L."/>
            <person name="Ma J."/>
        </authorList>
    </citation>
    <scope>NUCLEOTIDE SEQUENCE [LARGE SCALE GENOMIC DNA]</scope>
    <source>
        <strain evidence="2">CCUG 58411</strain>
    </source>
</reference>
<comment type="caution">
    <text evidence="1">The sequence shown here is derived from an EMBL/GenBank/DDBJ whole genome shotgun (WGS) entry which is preliminary data.</text>
</comment>
<sequence length="52" mass="5890">MSESRGGLRSVQAARMSFVTAYFDEQRRKKAEARVPFLLVTSSLGKQRKGTR</sequence>
<dbReference type="RefSeq" id="WP_379035362.1">
    <property type="nucleotide sequence ID" value="NZ_JBHTLN010000007.1"/>
</dbReference>
<accession>A0ABW3PCX1</accession>
<keyword evidence="2" id="KW-1185">Reference proteome</keyword>